<dbReference type="PANTHER" id="PTHR34512">
    <property type="entry name" value="CELL SURFACE PROTEIN"/>
    <property type="match status" value="1"/>
</dbReference>
<keyword evidence="3" id="KW-0808">Transferase</keyword>
<dbReference type="SMART" id="SM00564">
    <property type="entry name" value="PQQ"/>
    <property type="match status" value="8"/>
</dbReference>
<dbReference type="Gene3D" id="2.60.120.430">
    <property type="entry name" value="Galactose-binding lectin"/>
    <property type="match status" value="1"/>
</dbReference>
<reference evidence="3 4" key="1">
    <citation type="submission" date="2019-02" db="EMBL/GenBank/DDBJ databases">
        <title>Deep-cultivation of Planctomycetes and their phenomic and genomic characterization uncovers novel biology.</title>
        <authorList>
            <person name="Wiegand S."/>
            <person name="Jogler M."/>
            <person name="Boedeker C."/>
            <person name="Pinto D."/>
            <person name="Vollmers J."/>
            <person name="Rivas-Marin E."/>
            <person name="Kohn T."/>
            <person name="Peeters S.H."/>
            <person name="Heuer A."/>
            <person name="Rast P."/>
            <person name="Oberbeckmann S."/>
            <person name="Bunk B."/>
            <person name="Jeske O."/>
            <person name="Meyerdierks A."/>
            <person name="Storesund J.E."/>
            <person name="Kallscheuer N."/>
            <person name="Luecker S."/>
            <person name="Lage O.M."/>
            <person name="Pohl T."/>
            <person name="Merkel B.J."/>
            <person name="Hornburger P."/>
            <person name="Mueller R.-W."/>
            <person name="Bruemmer F."/>
            <person name="Labrenz M."/>
            <person name="Spormann A.M."/>
            <person name="Op den Camp H."/>
            <person name="Overmann J."/>
            <person name="Amann R."/>
            <person name="Jetten M.S.M."/>
            <person name="Mascher T."/>
            <person name="Medema M.H."/>
            <person name="Devos D.P."/>
            <person name="Kaster A.-K."/>
            <person name="Ovreas L."/>
            <person name="Rohde M."/>
            <person name="Galperin M.Y."/>
            <person name="Jogler C."/>
        </authorList>
    </citation>
    <scope>NUCLEOTIDE SEQUENCE [LARGE SCALE GENOMIC DNA]</scope>
    <source>
        <strain evidence="3 4">Mal52</strain>
    </source>
</reference>
<protein>
    <submittedName>
        <fullName evidence="3">Serine/threonine-protein kinase AfsK</fullName>
        <ecNumber evidence="3">2.7.11.1</ecNumber>
    </submittedName>
</protein>
<accession>A0A517ZP23</accession>
<dbReference type="InterPro" id="IPR029063">
    <property type="entry name" value="SAM-dependent_MTases_sf"/>
</dbReference>
<dbReference type="Proteomes" id="UP000319383">
    <property type="component" value="Chromosome"/>
</dbReference>
<dbReference type="RefSeq" id="WP_145376618.1">
    <property type="nucleotide sequence ID" value="NZ_CP036276.1"/>
</dbReference>
<dbReference type="Gene3D" id="3.40.50.150">
    <property type="entry name" value="Vaccinia Virus protein VP39"/>
    <property type="match status" value="1"/>
</dbReference>
<evidence type="ECO:0000256" key="1">
    <source>
        <dbReference type="SAM" id="Coils"/>
    </source>
</evidence>
<feature type="domain" description="Pyrrolo-quinoline quinone repeat" evidence="2">
    <location>
        <begin position="109"/>
        <end position="183"/>
    </location>
</feature>
<dbReference type="KEGG" id="sdyn:Mal52_27050"/>
<evidence type="ECO:0000259" key="2">
    <source>
        <dbReference type="Pfam" id="PF13360"/>
    </source>
</evidence>
<dbReference type="InterPro" id="IPR018391">
    <property type="entry name" value="PQQ_b-propeller_rpt"/>
</dbReference>
<dbReference type="EC" id="2.7.11.1" evidence="3"/>
<dbReference type="InterPro" id="IPR011047">
    <property type="entry name" value="Quinoprotein_ADH-like_sf"/>
</dbReference>
<name>A0A517ZP23_9PLAN</name>
<evidence type="ECO:0000313" key="3">
    <source>
        <dbReference type="EMBL" id="QDU44227.1"/>
    </source>
</evidence>
<dbReference type="InterPro" id="IPR002372">
    <property type="entry name" value="PQQ_rpt_dom"/>
</dbReference>
<organism evidence="3 4">
    <name type="scientific">Symmachiella dynata</name>
    <dbReference type="NCBI Taxonomy" id="2527995"/>
    <lineage>
        <taxon>Bacteria</taxon>
        <taxon>Pseudomonadati</taxon>
        <taxon>Planctomycetota</taxon>
        <taxon>Planctomycetia</taxon>
        <taxon>Planctomycetales</taxon>
        <taxon>Planctomycetaceae</taxon>
        <taxon>Symmachiella</taxon>
    </lineage>
</organism>
<gene>
    <name evidence="3" type="primary">afsK_4</name>
    <name evidence="3" type="ORF">Mal52_27050</name>
</gene>
<dbReference type="SUPFAM" id="SSF53335">
    <property type="entry name" value="S-adenosyl-L-methionine-dependent methyltransferases"/>
    <property type="match status" value="1"/>
</dbReference>
<keyword evidence="3" id="KW-0418">Kinase</keyword>
<sequence length="1329" mass="145516">MDHVIRSTNNNDNHLMWRDFAKAAFLLCAAIIGLGSWLPNSSLADDWPTYMHDNARAGHTSESIKVPLQLRWTISPDAAPQMAWSGTDNRTIEGKLVRDRMTFDDAFHVAVVGDRLYYGSSVDDQLHCVDINNGKELWSFYSGGPIRLAPTVADGRVYFGSDDGNAYCLNSDDGGLIWKHRAGPDDDWLIARQEMISRWPIRTGILVDDGIAYFGAGIFPHENIYLYAVNANDGSLVWKRDTISEEDAGRNDLSPQGYLLANDELLFVPSGRSLPAAVDRKTGKVVHKRVHGWRGDAGGVVGGSKALLASGQIFCWGDHHILPMEQKTGDVGYGWFTGYQLAMADKYAYTLSGQSLIKLDRDAYAAGSRKRHKMEQGRRPIMRKIYTTEGEELEQAKKEMKELEAKIQQADQVGVIWKTPFDGESSLLVTGDLVFAGKDGEVAAFSAETGKPLWSAPVDGEARGLAVAGGNLFVSTSTGKIYAFASADTPAVPSAVAKKNIGADPYPQDELTKFYQDAAADILKTTGVNRGFALVLGSEQGRLAYELARQSELTLYCLEPDADKVAASRKALNAAGLYGSRVTVHQADFAPVPYSSYFANMIVSDTQLLGGTVPGNPAEIARHLKPLGGVVYLGGKKDDPAQAVQSRQDWLAGMKLADQSHTSTDGTAITLTRDKLPGAANWSHQYGDPGNTASSTDRRLKGGLGVLWYGDPGPGKMVNRHDGAVGPLSIDGRLIVQGENSVMAYDAYNGMFLWEREEPNAVRTGVFQNQNPGNLVAGGDDLFVMVRGECHNLDLATGKIKATYTVPPEAGNEDHEWGYLAYQDGLLIGTATIRQEVERRKQRRGKVTDDSTTGLFAIDTKTGKTAWSYQGKHIAHHTIALGPERVFFIDSTITSDQRDELLREDKTELKKLTGEEAKEAEARMKRIDARLAVALDARTGEKLWETPVDVTDCSEIGTGGGKLTLMVQNNVLVLCGANANGHYWKQFLAGEFKSRRLVALSGEDGHKLWAKDANYRHRPIIIEDQIVAEPWGFDLYTGAQRMRKHPITGEEVPWSMVRTGHHCGMMTATPDMMFFRSGFTGFYDLNADNGTRHFAGHRTGCWINMIPANGLLMVPEASAGCVCLFSIASTIVMEPREPRRDWTIYSSVGKSTPVKHLALNFGAPGDRRDASGTVWLAYPRPKAYKETGLVLPLELQTDFADGKKYSGINSQAEALTDVESPWIYSYWAEGLKQLTIPLQEQGADPASYRVKFYFTARQGDPSAAAKFDVKIQGETLLENVGLDESDQGNGRSAIHEVAGISVTDNLVVEFVPRDGSDAPILSGIKIERE</sequence>
<dbReference type="GO" id="GO:0004674">
    <property type="term" value="F:protein serine/threonine kinase activity"/>
    <property type="evidence" value="ECO:0007669"/>
    <property type="project" value="UniProtKB-EC"/>
</dbReference>
<proteinExistence type="predicted"/>
<dbReference type="PANTHER" id="PTHR34512:SF30">
    <property type="entry name" value="OUTER MEMBRANE PROTEIN ASSEMBLY FACTOR BAMB"/>
    <property type="match status" value="1"/>
</dbReference>
<feature type="domain" description="Pyrrolo-quinoline quinone repeat" evidence="2">
    <location>
        <begin position="415"/>
        <end position="488"/>
    </location>
</feature>
<feature type="domain" description="Pyrrolo-quinoline quinone repeat" evidence="2">
    <location>
        <begin position="848"/>
        <end position="1039"/>
    </location>
</feature>
<dbReference type="Pfam" id="PF13360">
    <property type="entry name" value="PQQ_2"/>
    <property type="match status" value="3"/>
</dbReference>
<dbReference type="SUPFAM" id="SSF50998">
    <property type="entry name" value="Quinoprotein alcohol dehydrogenase-like"/>
    <property type="match status" value="4"/>
</dbReference>
<dbReference type="InterPro" id="IPR015943">
    <property type="entry name" value="WD40/YVTN_repeat-like_dom_sf"/>
</dbReference>
<feature type="coiled-coil region" evidence="1">
    <location>
        <begin position="910"/>
        <end position="937"/>
    </location>
</feature>
<keyword evidence="1" id="KW-0175">Coiled coil</keyword>
<dbReference type="Gene3D" id="2.130.10.10">
    <property type="entry name" value="YVTN repeat-like/Quinoprotein amine dehydrogenase"/>
    <property type="match status" value="3"/>
</dbReference>
<evidence type="ECO:0000313" key="4">
    <source>
        <dbReference type="Proteomes" id="UP000319383"/>
    </source>
</evidence>
<keyword evidence="4" id="KW-1185">Reference proteome</keyword>
<feature type="coiled-coil region" evidence="1">
    <location>
        <begin position="383"/>
        <end position="413"/>
    </location>
</feature>
<dbReference type="EMBL" id="CP036276">
    <property type="protein sequence ID" value="QDU44227.1"/>
    <property type="molecule type" value="Genomic_DNA"/>
</dbReference>